<feature type="compositionally biased region" description="Low complexity" evidence="1">
    <location>
        <begin position="68"/>
        <end position="80"/>
    </location>
</feature>
<proteinExistence type="predicted"/>
<dbReference type="AlphaFoldDB" id="Q5JPW4"/>
<reference evidence="3" key="1">
    <citation type="journal article" date="2005" name="Nature">
        <title>The map-based sequence of the rice genome.</title>
        <authorList>
            <consortium name="International rice genome sequencing project (IRGSP)"/>
            <person name="Matsumoto T."/>
            <person name="Wu J."/>
            <person name="Kanamori H."/>
            <person name="Katayose Y."/>
            <person name="Fujisawa M."/>
            <person name="Namiki N."/>
            <person name="Mizuno H."/>
            <person name="Yamamoto K."/>
            <person name="Antonio B.A."/>
            <person name="Baba T."/>
            <person name="Sakata K."/>
            <person name="Nagamura Y."/>
            <person name="Aoki H."/>
            <person name="Arikawa K."/>
            <person name="Arita K."/>
            <person name="Bito T."/>
            <person name="Chiden Y."/>
            <person name="Fujitsuka N."/>
            <person name="Fukunaka R."/>
            <person name="Hamada M."/>
            <person name="Harada C."/>
            <person name="Hayashi A."/>
            <person name="Hijishita S."/>
            <person name="Honda M."/>
            <person name="Hosokawa S."/>
            <person name="Ichikawa Y."/>
            <person name="Idonuma A."/>
            <person name="Iijima M."/>
            <person name="Ikeda M."/>
            <person name="Ikeno M."/>
            <person name="Ito K."/>
            <person name="Ito S."/>
            <person name="Ito T."/>
            <person name="Ito Y."/>
            <person name="Ito Y."/>
            <person name="Iwabuchi A."/>
            <person name="Kamiya K."/>
            <person name="Karasawa W."/>
            <person name="Kurita K."/>
            <person name="Katagiri S."/>
            <person name="Kikuta A."/>
            <person name="Kobayashi H."/>
            <person name="Kobayashi N."/>
            <person name="Machita K."/>
            <person name="Maehara T."/>
            <person name="Masukawa M."/>
            <person name="Mizubayashi T."/>
            <person name="Mukai Y."/>
            <person name="Nagasaki H."/>
            <person name="Nagata Y."/>
            <person name="Naito S."/>
            <person name="Nakashima M."/>
            <person name="Nakama Y."/>
            <person name="Nakamichi Y."/>
            <person name="Nakamura M."/>
            <person name="Meguro A."/>
            <person name="Negishi M."/>
            <person name="Ohta I."/>
            <person name="Ohta T."/>
            <person name="Okamoto M."/>
            <person name="Ono N."/>
            <person name="Saji S."/>
            <person name="Sakaguchi M."/>
            <person name="Sakai K."/>
            <person name="Shibata M."/>
            <person name="Shimokawa T."/>
            <person name="Song J."/>
            <person name="Takazaki Y."/>
            <person name="Terasawa K."/>
            <person name="Tsugane M."/>
            <person name="Tsuji K."/>
            <person name="Ueda S."/>
            <person name="Waki K."/>
            <person name="Yamagata H."/>
            <person name="Yamamoto M."/>
            <person name="Yamamoto S."/>
            <person name="Yamane H."/>
            <person name="Yoshiki S."/>
            <person name="Yoshihara R."/>
            <person name="Yukawa K."/>
            <person name="Zhong H."/>
            <person name="Yano M."/>
            <person name="Yuan Q."/>
            <person name="Ouyang S."/>
            <person name="Liu J."/>
            <person name="Jones K.M."/>
            <person name="Gansberger K."/>
            <person name="Moffat K."/>
            <person name="Hill J."/>
            <person name="Bera J."/>
            <person name="Fadrosh D."/>
            <person name="Jin S."/>
            <person name="Johri S."/>
            <person name="Kim M."/>
            <person name="Overton L."/>
            <person name="Reardon M."/>
            <person name="Tsitrin T."/>
            <person name="Vuong H."/>
            <person name="Weaver B."/>
            <person name="Ciecko A."/>
            <person name="Tallon L."/>
            <person name="Jackson J."/>
            <person name="Pai G."/>
            <person name="Aken S.V."/>
            <person name="Utterback T."/>
            <person name="Reidmuller S."/>
            <person name="Feldblyum T."/>
            <person name="Hsiao J."/>
            <person name="Zismann V."/>
            <person name="Iobst S."/>
            <person name="de Vazeille A.R."/>
            <person name="Buell C.R."/>
            <person name="Ying K."/>
            <person name="Li Y."/>
            <person name="Lu T."/>
            <person name="Huang Y."/>
            <person name="Zhao Q."/>
            <person name="Feng Q."/>
            <person name="Zhang L."/>
            <person name="Zhu J."/>
            <person name="Weng Q."/>
            <person name="Mu J."/>
            <person name="Lu Y."/>
            <person name="Fan D."/>
            <person name="Liu Y."/>
            <person name="Guan J."/>
            <person name="Zhang Y."/>
            <person name="Yu S."/>
            <person name="Liu X."/>
            <person name="Zhang Y."/>
            <person name="Hong G."/>
            <person name="Han B."/>
            <person name="Choisne N."/>
            <person name="Demange N."/>
            <person name="Orjeda G."/>
            <person name="Samain S."/>
            <person name="Cattolico L."/>
            <person name="Pelletier E."/>
            <person name="Couloux A."/>
            <person name="Segurens B."/>
            <person name="Wincker P."/>
            <person name="D'Hont A."/>
            <person name="Scarpelli C."/>
            <person name="Weissenbach J."/>
            <person name="Salanoubat M."/>
            <person name="Quetier F."/>
            <person name="Yu Y."/>
            <person name="Kim H.R."/>
            <person name="Rambo T."/>
            <person name="Currie J."/>
            <person name="Collura K."/>
            <person name="Luo M."/>
            <person name="Yang T."/>
            <person name="Ammiraju J.S.S."/>
            <person name="Engler F."/>
            <person name="Soderlund C."/>
            <person name="Wing R.A."/>
            <person name="Palmer L.E."/>
            <person name="de la Bastide M."/>
            <person name="Spiegel L."/>
            <person name="Nascimento L."/>
            <person name="Zutavern T."/>
            <person name="O'Shaughnessy A."/>
            <person name="Dike S."/>
            <person name="Dedhia N."/>
            <person name="Preston R."/>
            <person name="Balija V."/>
            <person name="McCombie W.R."/>
            <person name="Chow T."/>
            <person name="Chen H."/>
            <person name="Chung M."/>
            <person name="Chen C."/>
            <person name="Shaw J."/>
            <person name="Wu H."/>
            <person name="Hsiao K."/>
            <person name="Chao Y."/>
            <person name="Chu M."/>
            <person name="Cheng C."/>
            <person name="Hour A."/>
            <person name="Lee P."/>
            <person name="Lin S."/>
            <person name="Lin Y."/>
            <person name="Liou J."/>
            <person name="Liu S."/>
            <person name="Hsing Y."/>
            <person name="Raghuvanshi S."/>
            <person name="Mohanty A."/>
            <person name="Bharti A.K."/>
            <person name="Gaur A."/>
            <person name="Gupta V."/>
            <person name="Kumar D."/>
            <person name="Ravi V."/>
            <person name="Vij S."/>
            <person name="Kapur A."/>
            <person name="Khurana P."/>
            <person name="Khurana P."/>
            <person name="Khurana J.P."/>
            <person name="Tyagi A.K."/>
            <person name="Gaikwad K."/>
            <person name="Singh A."/>
            <person name="Dalal V."/>
            <person name="Srivastava S."/>
            <person name="Dixit A."/>
            <person name="Pal A.K."/>
            <person name="Ghazi I.A."/>
            <person name="Yadav M."/>
            <person name="Pandit A."/>
            <person name="Bhargava A."/>
            <person name="Sureshbabu K."/>
            <person name="Batra K."/>
            <person name="Sharma T.R."/>
            <person name="Mohapatra T."/>
            <person name="Singh N.K."/>
            <person name="Messing J."/>
            <person name="Nelson A.B."/>
            <person name="Fuks G."/>
            <person name="Kavchok S."/>
            <person name="Keizer G."/>
            <person name="Linton E."/>
            <person name="Llaca V."/>
            <person name="Song R."/>
            <person name="Tanyolac B."/>
            <person name="Young S."/>
            <person name="Ho-Il K."/>
            <person name="Hahn J.H."/>
            <person name="Sangsakoo G."/>
            <person name="Vanavichit A."/>
            <person name="de Mattos Luiz.A.T."/>
            <person name="Zimmer P.D."/>
            <person name="Malone G."/>
            <person name="Dellagostin O."/>
            <person name="de Oliveira A.C."/>
            <person name="Bevan M."/>
            <person name="Bancroft I."/>
            <person name="Minx P."/>
            <person name="Cordum H."/>
            <person name="Wilson R."/>
            <person name="Cheng Z."/>
            <person name="Jin W."/>
            <person name="Jiang J."/>
            <person name="Leong S.A."/>
            <person name="Iwama H."/>
            <person name="Gojobori T."/>
            <person name="Itoh T."/>
            <person name="Niimura Y."/>
            <person name="Fujii Y."/>
            <person name="Habara T."/>
            <person name="Sakai H."/>
            <person name="Sato Y."/>
            <person name="Wilson G."/>
            <person name="Kumar K."/>
            <person name="McCouch S."/>
            <person name="Juretic N."/>
            <person name="Hoen D."/>
            <person name="Wright S."/>
            <person name="Bruskiewich R."/>
            <person name="Bureau T."/>
            <person name="Miyao A."/>
            <person name="Hirochika H."/>
            <person name="Nishikawa T."/>
            <person name="Kadowaki K."/>
            <person name="Sugiura M."/>
            <person name="Burr B."/>
            <person name="Sasaki T."/>
        </authorList>
    </citation>
    <scope>NUCLEOTIDE SEQUENCE [LARGE SCALE GENOMIC DNA]</scope>
    <source>
        <strain evidence="3">cv. Nipponbare</strain>
    </source>
</reference>
<evidence type="ECO:0000256" key="1">
    <source>
        <dbReference type="SAM" id="MobiDB-lite"/>
    </source>
</evidence>
<organism evidence="2 3">
    <name type="scientific">Oryza sativa subsp. japonica</name>
    <name type="common">Rice</name>
    <dbReference type="NCBI Taxonomy" id="39947"/>
    <lineage>
        <taxon>Eukaryota</taxon>
        <taxon>Viridiplantae</taxon>
        <taxon>Streptophyta</taxon>
        <taxon>Embryophyta</taxon>
        <taxon>Tracheophyta</taxon>
        <taxon>Spermatophyta</taxon>
        <taxon>Magnoliopsida</taxon>
        <taxon>Liliopsida</taxon>
        <taxon>Poales</taxon>
        <taxon>Poaceae</taxon>
        <taxon>BOP clade</taxon>
        <taxon>Oryzoideae</taxon>
        <taxon>Oryzeae</taxon>
        <taxon>Oryzinae</taxon>
        <taxon>Oryza</taxon>
        <taxon>Oryza sativa</taxon>
    </lineage>
</organism>
<feature type="region of interest" description="Disordered" evidence="1">
    <location>
        <begin position="58"/>
        <end position="86"/>
    </location>
</feature>
<feature type="compositionally biased region" description="Acidic residues" evidence="1">
    <location>
        <begin position="168"/>
        <end position="183"/>
    </location>
</feature>
<evidence type="ECO:0000313" key="2">
    <source>
        <dbReference type="EMBL" id="CAD40074.1"/>
    </source>
</evidence>
<gene>
    <name evidence="2" type="primary">OSJNBa0085C10.27</name>
</gene>
<accession>Q5JPW4</accession>
<dbReference type="Proteomes" id="UP000000763">
    <property type="component" value="Chromosome 4"/>
</dbReference>
<sequence length="265" mass="28722">MRTEFAHHPYRGEDYTFCSVQASPCCYNPMYAQLSGQYDTRGDRIATLEAQLQSSQQQVRELEEQLGAATATTTAASTSTAPPPPPPAPVCDHHFDYYCFLTPPYLTAFRTILESAEILGTEPAPCLVDPSGEQSTVTVAEPIQAVAAPPSQLGSSEETPIQIDSELEEDTDLGAETEPEEVEREPGITDSSEDQGPGYHITFLGGPSTRRTACKSTRPAGKRPKIDPEATTSEPRGLSRPEFLSKIPNAYMCVNPRPGISRGTQ</sequence>
<feature type="region of interest" description="Disordered" evidence="1">
    <location>
        <begin position="168"/>
        <end position="243"/>
    </location>
</feature>
<evidence type="ECO:0000313" key="3">
    <source>
        <dbReference type="Proteomes" id="UP000000763"/>
    </source>
</evidence>
<name>Q5JPW4_ORYSJ</name>
<reference evidence="3" key="2">
    <citation type="journal article" date="2008" name="Nucleic Acids Res.">
        <title>The rice annotation project database (RAP-DB): 2008 update.</title>
        <authorList>
            <consortium name="The rice annotation project (RAP)"/>
        </authorList>
    </citation>
    <scope>GENOME REANNOTATION</scope>
    <source>
        <strain evidence="3">cv. Nipponbare</strain>
    </source>
</reference>
<protein>
    <submittedName>
        <fullName evidence="2">OSJNBa0085C10.27 protein</fullName>
    </submittedName>
</protein>
<dbReference type="EMBL" id="AL731643">
    <property type="protein sequence ID" value="CAD40074.1"/>
    <property type="molecule type" value="Genomic_DNA"/>
</dbReference>